<comment type="caution">
    <text evidence="2">The sequence shown here is derived from an EMBL/GenBank/DDBJ whole genome shotgun (WGS) entry which is preliminary data.</text>
</comment>
<protein>
    <submittedName>
        <fullName evidence="2">Uncharacterized protein</fullName>
    </submittedName>
</protein>
<proteinExistence type="predicted"/>
<evidence type="ECO:0000256" key="1">
    <source>
        <dbReference type="SAM" id="Coils"/>
    </source>
</evidence>
<keyword evidence="1" id="KW-0175">Coiled coil</keyword>
<reference evidence="2" key="1">
    <citation type="submission" date="2017-08" db="EMBL/GenBank/DDBJ databases">
        <authorList>
            <person name="Polle J.E."/>
            <person name="Barry K."/>
            <person name="Cushman J."/>
            <person name="Schmutz J."/>
            <person name="Tran D."/>
            <person name="Hathwaick L.T."/>
            <person name="Yim W.C."/>
            <person name="Jenkins J."/>
            <person name="Mckie-Krisberg Z.M."/>
            <person name="Prochnik S."/>
            <person name="Lindquist E."/>
            <person name="Dockter R.B."/>
            <person name="Adam C."/>
            <person name="Molina H."/>
            <person name="Bunkerborg J."/>
            <person name="Jin E."/>
            <person name="Buchheim M."/>
            <person name="Magnuson J."/>
        </authorList>
    </citation>
    <scope>NUCLEOTIDE SEQUENCE</scope>
    <source>
        <strain evidence="2">CCAP 19/18</strain>
    </source>
</reference>
<sequence length="550" mass="61306">MSVASSVTTASCTTLTMGVGDFKQNLKLPPAAVYCLDSVGEGRHVIPGTSIRATHGREPQKESSKEHMAVTFLQQGICLLGEQPEWPRTAHTTAHDAGMRTANAALDGLPKYVQANIPVLEDMATLAAKLDDGGWSFRTKVIVTEGFGGMNERCWHHIERGMHCSASPASWDRLQNCVRSERAFQQLQQQHQQDQDQAACPFVPGISPHMLHHPPDQLLVNLEAVVAAVLQFQQQQQQQQQQLRQELERCMEDMAQQRSLLEKQLQTDSMYYRTVVKKAKKWLPRLEGVAAKLQAYSNSPGLSSVARVLANPGIALRALQSQPPHSGQYLPMAFTRHLEKKKESHIAQAASCHRPAIVNRDLPFEDTPTGEGYAMDGTMEGVPGKEVRGKLFLLYNTALRRLEAVMQGNEWKGACSQVEGLQPTEPAWPHTLAAAGPLWDTLNEEAHQAFFCTSRLMTGHASLTSQGFWYLVEHRALPELWEPRQDLQESKGLLESLLHQWQLMALPDEEFGQRLRAEQAKDPRLDDVLAALTGQFNGDSRHSHTRLSPI</sequence>
<feature type="coiled-coil region" evidence="1">
    <location>
        <begin position="229"/>
        <end position="264"/>
    </location>
</feature>
<gene>
    <name evidence="2" type="ORF">DUNSADRAFT_17849</name>
</gene>
<organism evidence="2 3">
    <name type="scientific">Dunaliella salina</name>
    <name type="common">Green alga</name>
    <name type="synonym">Protococcus salinus</name>
    <dbReference type="NCBI Taxonomy" id="3046"/>
    <lineage>
        <taxon>Eukaryota</taxon>
        <taxon>Viridiplantae</taxon>
        <taxon>Chlorophyta</taxon>
        <taxon>core chlorophytes</taxon>
        <taxon>Chlorophyceae</taxon>
        <taxon>CS clade</taxon>
        <taxon>Chlamydomonadales</taxon>
        <taxon>Dunaliellaceae</taxon>
        <taxon>Dunaliella</taxon>
    </lineage>
</organism>
<evidence type="ECO:0000313" key="2">
    <source>
        <dbReference type="EMBL" id="KAF5828287.1"/>
    </source>
</evidence>
<accession>A0ABQ7G107</accession>
<name>A0ABQ7G107_DUNSA</name>
<dbReference type="Proteomes" id="UP000815325">
    <property type="component" value="Unassembled WGS sequence"/>
</dbReference>
<keyword evidence="3" id="KW-1185">Reference proteome</keyword>
<dbReference type="EMBL" id="MU070327">
    <property type="protein sequence ID" value="KAF5828287.1"/>
    <property type="molecule type" value="Genomic_DNA"/>
</dbReference>
<evidence type="ECO:0000313" key="3">
    <source>
        <dbReference type="Proteomes" id="UP000815325"/>
    </source>
</evidence>